<dbReference type="InterPro" id="IPR036259">
    <property type="entry name" value="MFS_trans_sf"/>
</dbReference>
<evidence type="ECO:0000256" key="2">
    <source>
        <dbReference type="ARBA" id="ARBA00022692"/>
    </source>
</evidence>
<dbReference type="RefSeq" id="WP_341696989.1">
    <property type="nucleotide sequence ID" value="NZ_JBBYHR010000005.1"/>
</dbReference>
<evidence type="ECO:0000256" key="4">
    <source>
        <dbReference type="ARBA" id="ARBA00023136"/>
    </source>
</evidence>
<gene>
    <name evidence="7" type="ORF">AAEO56_10405</name>
</gene>
<sequence length="403" mass="43712">MEEELIVADQPSKRLRKAYKDIKASYLNRVRWAVTLFYFAMGLNFATWASRIPDIQASLGLTDGDLGTILFAIPLGQLCIMPFSGGLAVKYGSHRTVILGLSLYVCALIGLGFATEQWQLSLALFFFGICSNLTNISVNTQGIYTEGLFRRAVMSSFHGAWSTAGFTGALIGIGMKSLHLAPNIHFLVVAILIWGVILFNYKYLVKVKRQPQAKEKKKLFSKPDTVLIWLGVMSFCCMLSEGIMFDWSGVYFRKVIGATGPLAVLGYASFMAFMAIGRFSGDIIIAKLGRKRVLQIAGCLVSFGLYSAVALPYIVPATIAFMLVGLGVSTIIPIIFSVAGNRPNIPPSIALQTVSSVSFLGFMLGPPVIGHVAQATSLRMSFAIIGIFGIGIAFLASRIKGIE</sequence>
<evidence type="ECO:0000259" key="6">
    <source>
        <dbReference type="PROSITE" id="PS50850"/>
    </source>
</evidence>
<feature type="transmembrane region" description="Helical" evidence="5">
    <location>
        <begin position="351"/>
        <end position="372"/>
    </location>
</feature>
<comment type="subcellular location">
    <subcellularLocation>
        <location evidence="1">Membrane</location>
        <topology evidence="1">Multi-pass membrane protein</topology>
    </subcellularLocation>
</comment>
<dbReference type="CDD" id="cd17393">
    <property type="entry name" value="MFS_MosC_like"/>
    <property type="match status" value="1"/>
</dbReference>
<dbReference type="PROSITE" id="PS50850">
    <property type="entry name" value="MFS"/>
    <property type="match status" value="1"/>
</dbReference>
<feature type="transmembrane region" description="Helical" evidence="5">
    <location>
        <begin position="378"/>
        <end position="397"/>
    </location>
</feature>
<dbReference type="InterPro" id="IPR020846">
    <property type="entry name" value="MFS_dom"/>
</dbReference>
<dbReference type="InterPro" id="IPR051788">
    <property type="entry name" value="MFS_Transporter"/>
</dbReference>
<feature type="transmembrane region" description="Helical" evidence="5">
    <location>
        <begin position="69"/>
        <end position="89"/>
    </location>
</feature>
<keyword evidence="8" id="KW-1185">Reference proteome</keyword>
<dbReference type="PANTHER" id="PTHR23514">
    <property type="entry name" value="BYPASS OF STOP CODON PROTEIN 6"/>
    <property type="match status" value="1"/>
</dbReference>
<evidence type="ECO:0000313" key="7">
    <source>
        <dbReference type="EMBL" id="MEL1244672.1"/>
    </source>
</evidence>
<dbReference type="InterPro" id="IPR011701">
    <property type="entry name" value="MFS"/>
</dbReference>
<feature type="domain" description="Major facilitator superfamily (MFS) profile" evidence="6">
    <location>
        <begin position="226"/>
        <end position="403"/>
    </location>
</feature>
<comment type="caution">
    <text evidence="7">The sequence shown here is derived from an EMBL/GenBank/DDBJ whole genome shotgun (WGS) entry which is preliminary data.</text>
</comment>
<organism evidence="7 8">
    <name type="scientific">Flavobacterium arundinis</name>
    <dbReference type="NCBI Taxonomy" id="3139143"/>
    <lineage>
        <taxon>Bacteria</taxon>
        <taxon>Pseudomonadati</taxon>
        <taxon>Bacteroidota</taxon>
        <taxon>Flavobacteriia</taxon>
        <taxon>Flavobacteriales</taxon>
        <taxon>Flavobacteriaceae</taxon>
        <taxon>Flavobacterium</taxon>
    </lineage>
</organism>
<feature type="transmembrane region" description="Helical" evidence="5">
    <location>
        <begin position="226"/>
        <end position="245"/>
    </location>
</feature>
<keyword evidence="3 5" id="KW-1133">Transmembrane helix</keyword>
<proteinExistence type="predicted"/>
<feature type="transmembrane region" description="Helical" evidence="5">
    <location>
        <begin position="159"/>
        <end position="178"/>
    </location>
</feature>
<dbReference type="PANTHER" id="PTHR23514:SF13">
    <property type="entry name" value="INNER MEMBRANE PROTEIN YBJJ"/>
    <property type="match status" value="1"/>
</dbReference>
<evidence type="ECO:0000256" key="3">
    <source>
        <dbReference type="ARBA" id="ARBA00022989"/>
    </source>
</evidence>
<dbReference type="EMBL" id="JBBYHR010000005">
    <property type="protein sequence ID" value="MEL1244672.1"/>
    <property type="molecule type" value="Genomic_DNA"/>
</dbReference>
<evidence type="ECO:0000256" key="1">
    <source>
        <dbReference type="ARBA" id="ARBA00004141"/>
    </source>
</evidence>
<keyword evidence="4 5" id="KW-0472">Membrane</keyword>
<dbReference type="Proteomes" id="UP001464555">
    <property type="component" value="Unassembled WGS sequence"/>
</dbReference>
<dbReference type="Gene3D" id="1.20.1250.20">
    <property type="entry name" value="MFS general substrate transporter like domains"/>
    <property type="match status" value="1"/>
</dbReference>
<feature type="transmembrane region" description="Helical" evidence="5">
    <location>
        <begin position="184"/>
        <end position="205"/>
    </location>
</feature>
<keyword evidence="2 5" id="KW-0812">Transmembrane</keyword>
<feature type="transmembrane region" description="Helical" evidence="5">
    <location>
        <begin position="293"/>
        <end position="313"/>
    </location>
</feature>
<dbReference type="Pfam" id="PF07690">
    <property type="entry name" value="MFS_1"/>
    <property type="match status" value="1"/>
</dbReference>
<evidence type="ECO:0000256" key="5">
    <source>
        <dbReference type="SAM" id="Phobius"/>
    </source>
</evidence>
<feature type="transmembrane region" description="Helical" evidence="5">
    <location>
        <begin position="120"/>
        <end position="138"/>
    </location>
</feature>
<accession>A0ABU9HYP6</accession>
<feature type="transmembrane region" description="Helical" evidence="5">
    <location>
        <begin position="30"/>
        <end position="49"/>
    </location>
</feature>
<name>A0ABU9HYP6_9FLAO</name>
<feature type="transmembrane region" description="Helical" evidence="5">
    <location>
        <begin position="319"/>
        <end position="339"/>
    </location>
</feature>
<protein>
    <submittedName>
        <fullName evidence="7">MFS transporter</fullName>
    </submittedName>
</protein>
<dbReference type="SUPFAM" id="SSF103473">
    <property type="entry name" value="MFS general substrate transporter"/>
    <property type="match status" value="1"/>
</dbReference>
<feature type="transmembrane region" description="Helical" evidence="5">
    <location>
        <begin position="251"/>
        <end position="273"/>
    </location>
</feature>
<reference evidence="7 8" key="1">
    <citation type="submission" date="2024-04" db="EMBL/GenBank/DDBJ databases">
        <title>Flavobacterium sp. DGU11 16S ribosomal RNA gene Genome sequencing and assembly.</title>
        <authorList>
            <person name="Park S."/>
        </authorList>
    </citation>
    <scope>NUCLEOTIDE SEQUENCE [LARGE SCALE GENOMIC DNA]</scope>
    <source>
        <strain evidence="7 8">DGU11</strain>
    </source>
</reference>
<evidence type="ECO:0000313" key="8">
    <source>
        <dbReference type="Proteomes" id="UP001464555"/>
    </source>
</evidence>
<feature type="transmembrane region" description="Helical" evidence="5">
    <location>
        <begin position="96"/>
        <end position="114"/>
    </location>
</feature>